<dbReference type="Pfam" id="PF18603">
    <property type="entry name" value="LAL_C2"/>
    <property type="match status" value="1"/>
</dbReference>
<dbReference type="GO" id="GO:0046872">
    <property type="term" value="F:metal ion binding"/>
    <property type="evidence" value="ECO:0007669"/>
    <property type="project" value="InterPro"/>
</dbReference>
<dbReference type="InterPro" id="IPR013815">
    <property type="entry name" value="ATP_grasp_subdomain_1"/>
</dbReference>
<keyword evidence="2 4" id="KW-0547">Nucleotide-binding</keyword>
<dbReference type="InterPro" id="IPR011761">
    <property type="entry name" value="ATP-grasp"/>
</dbReference>
<evidence type="ECO:0000313" key="6">
    <source>
        <dbReference type="EMBL" id="MBB3094304.1"/>
    </source>
</evidence>
<dbReference type="InterPro" id="IPR052032">
    <property type="entry name" value="ATP-dep_AA_Ligase"/>
</dbReference>
<dbReference type="GO" id="GO:0005524">
    <property type="term" value="F:ATP binding"/>
    <property type="evidence" value="ECO:0007669"/>
    <property type="project" value="UniProtKB-UniRule"/>
</dbReference>
<dbReference type="InterPro" id="IPR040570">
    <property type="entry name" value="LAL_C2"/>
</dbReference>
<dbReference type="EMBL" id="JACHXF010000003">
    <property type="protein sequence ID" value="MBB3094304.1"/>
    <property type="molecule type" value="Genomic_DNA"/>
</dbReference>
<dbReference type="RefSeq" id="WP_183218599.1">
    <property type="nucleotide sequence ID" value="NZ_BMPW01000008.1"/>
</dbReference>
<keyword evidence="3 4" id="KW-0067">ATP-binding</keyword>
<evidence type="ECO:0000259" key="5">
    <source>
        <dbReference type="PROSITE" id="PS50975"/>
    </source>
</evidence>
<dbReference type="SUPFAM" id="SSF56059">
    <property type="entry name" value="Glutathione synthetase ATP-binding domain-like"/>
    <property type="match status" value="1"/>
</dbReference>
<gene>
    <name evidence="6" type="ORF">FHR83_001956</name>
</gene>
<reference evidence="6 7" key="1">
    <citation type="submission" date="2020-08" db="EMBL/GenBank/DDBJ databases">
        <title>Genomic Encyclopedia of Type Strains, Phase III (KMG-III): the genomes of soil and plant-associated and newly described type strains.</title>
        <authorList>
            <person name="Whitman W."/>
        </authorList>
    </citation>
    <scope>NUCLEOTIDE SEQUENCE [LARGE SCALE GENOMIC DNA]</scope>
    <source>
        <strain evidence="6 7">CECT 3287</strain>
    </source>
</reference>
<evidence type="ECO:0000256" key="2">
    <source>
        <dbReference type="ARBA" id="ARBA00022741"/>
    </source>
</evidence>
<dbReference type="Gene3D" id="3.30.1490.20">
    <property type="entry name" value="ATP-grasp fold, A domain"/>
    <property type="match status" value="1"/>
</dbReference>
<dbReference type="PANTHER" id="PTHR43585">
    <property type="entry name" value="FUMIPYRROLE BIOSYNTHESIS PROTEIN C"/>
    <property type="match status" value="1"/>
</dbReference>
<dbReference type="Gene3D" id="3.30.470.20">
    <property type="entry name" value="ATP-grasp fold, B domain"/>
    <property type="match status" value="1"/>
</dbReference>
<dbReference type="PROSITE" id="PS50975">
    <property type="entry name" value="ATP_GRASP"/>
    <property type="match status" value="1"/>
</dbReference>
<organism evidence="6 7">
    <name type="scientific">Actinoplanes campanulatus</name>
    <dbReference type="NCBI Taxonomy" id="113559"/>
    <lineage>
        <taxon>Bacteria</taxon>
        <taxon>Bacillati</taxon>
        <taxon>Actinomycetota</taxon>
        <taxon>Actinomycetes</taxon>
        <taxon>Micromonosporales</taxon>
        <taxon>Micromonosporaceae</taxon>
        <taxon>Actinoplanes</taxon>
    </lineage>
</organism>
<evidence type="ECO:0000256" key="4">
    <source>
        <dbReference type="PROSITE-ProRule" id="PRU00409"/>
    </source>
</evidence>
<feature type="domain" description="ATP-grasp" evidence="5">
    <location>
        <begin position="111"/>
        <end position="307"/>
    </location>
</feature>
<evidence type="ECO:0000256" key="3">
    <source>
        <dbReference type="ARBA" id="ARBA00022840"/>
    </source>
</evidence>
<evidence type="ECO:0000256" key="1">
    <source>
        <dbReference type="ARBA" id="ARBA00022598"/>
    </source>
</evidence>
<dbReference type="Gene3D" id="3.40.50.20">
    <property type="match status" value="1"/>
</dbReference>
<proteinExistence type="predicted"/>
<keyword evidence="1" id="KW-0436">Ligase</keyword>
<dbReference type="AlphaFoldDB" id="A0A7W5AEI0"/>
<keyword evidence="7" id="KW-1185">Reference proteome</keyword>
<accession>A0A7W5AEI0</accession>
<dbReference type="PANTHER" id="PTHR43585:SF2">
    <property type="entry name" value="ATP-GRASP ENZYME FSQD"/>
    <property type="match status" value="1"/>
</dbReference>
<dbReference type="Proteomes" id="UP000590749">
    <property type="component" value="Unassembled WGS sequence"/>
</dbReference>
<protein>
    <submittedName>
        <fullName evidence="6">Biotin carboxylase</fullName>
    </submittedName>
</protein>
<comment type="caution">
    <text evidence="6">The sequence shown here is derived from an EMBL/GenBank/DDBJ whole genome shotgun (WGS) entry which is preliminary data.</text>
</comment>
<evidence type="ECO:0000313" key="7">
    <source>
        <dbReference type="Proteomes" id="UP000590749"/>
    </source>
</evidence>
<dbReference type="GO" id="GO:0016874">
    <property type="term" value="F:ligase activity"/>
    <property type="evidence" value="ECO:0007669"/>
    <property type="project" value="UniProtKB-KW"/>
</dbReference>
<sequence>MTRILMINSGKAEALDELRQAAPGAHIDVLTEPAYRAQYPGDAHLTFVDDIGDLTAVRETALRLLAGNPIDHIVTPSERSVPAGGYLRSYLGLPGIGFEVANRFTNKAVMKAALTRAGLPVAAHRVAADLPAAVRAAHELGGPVVLKPAFGTGSMNVHGFTGAAELEAFTASAAGDTLRRAACPLLVERMVTMSAEYHSDAIVQDGRLVFASVGRYLVSQLDPVGRLNGSHLLPEQRPETEAVRRLHASVVTALGLRDGVTHLEVYQSGPDLVVGEISCRPAGGGITDMIKAAYGVDLWEAFNRISLGLPAPTAPARPVRDGLVAVCLLPVRPGRVKAVTDAGELRAIDGVISATVRVRRGSTIGARLHSASAAGTVLIEATDEDLLNKRIDLVAERFHLDLEPLA</sequence>
<name>A0A7W5AEI0_9ACTN</name>